<dbReference type="EMBL" id="AEON01000001">
    <property type="protein sequence ID" value="EFT83349.1"/>
    <property type="molecule type" value="Genomic_DNA"/>
</dbReference>
<organism evidence="2 3">
    <name type="scientific">Parascardovia denticolens DSM 10105 = JCM 12538</name>
    <dbReference type="NCBI Taxonomy" id="864564"/>
    <lineage>
        <taxon>Bacteria</taxon>
        <taxon>Bacillati</taxon>
        <taxon>Actinomycetota</taxon>
        <taxon>Actinomycetes</taxon>
        <taxon>Bifidobacteriales</taxon>
        <taxon>Bifidobacteriaceae</taxon>
        <taxon>Parascardovia</taxon>
    </lineage>
</organism>
<sequence>MTIPRERERRDAATRTMRPSEIQLRLQARNSPKKKAVMQRNLPAHRKGR</sequence>
<feature type="compositionally biased region" description="Basic and acidic residues" evidence="1">
    <location>
        <begin position="1"/>
        <end position="13"/>
    </location>
</feature>
<feature type="region of interest" description="Disordered" evidence="1">
    <location>
        <begin position="1"/>
        <end position="49"/>
    </location>
</feature>
<accession>E6K0L1</accession>
<proteinExistence type="predicted"/>
<keyword evidence="3" id="KW-1185">Reference proteome</keyword>
<evidence type="ECO:0000256" key="1">
    <source>
        <dbReference type="SAM" id="MobiDB-lite"/>
    </source>
</evidence>
<name>E6K0L1_PARDN</name>
<dbReference type="Proteomes" id="UP000004946">
    <property type="component" value="Chromosome"/>
</dbReference>
<protein>
    <submittedName>
        <fullName evidence="2">Uncharacterized protein</fullName>
    </submittedName>
</protein>
<evidence type="ECO:0000313" key="2">
    <source>
        <dbReference type="EMBL" id="EFT83349.1"/>
    </source>
</evidence>
<evidence type="ECO:0000313" key="3">
    <source>
        <dbReference type="Proteomes" id="UP000004946"/>
    </source>
</evidence>
<dbReference type="AlphaFoldDB" id="E6K0L1"/>
<feature type="compositionally biased region" description="Basic residues" evidence="1">
    <location>
        <begin position="31"/>
        <end position="49"/>
    </location>
</feature>
<reference evidence="2 3" key="1">
    <citation type="submission" date="2010-12" db="EMBL/GenBank/DDBJ databases">
        <authorList>
            <person name="Muzny D."/>
            <person name="Qin X."/>
            <person name="Buhay C."/>
            <person name="Dugan-Rocha S."/>
            <person name="Ding Y."/>
            <person name="Chen G."/>
            <person name="Hawes A."/>
            <person name="Holder M."/>
            <person name="Jhangiani S."/>
            <person name="Johnson A."/>
            <person name="Khan Z."/>
            <person name="Li Z."/>
            <person name="Liu W."/>
            <person name="Liu X."/>
            <person name="Perez L."/>
            <person name="Shen H."/>
            <person name="Wang Q."/>
            <person name="Watt J."/>
            <person name="Xi L."/>
            <person name="Xin Y."/>
            <person name="Zhou J."/>
            <person name="Deng J."/>
            <person name="Jiang H."/>
            <person name="Liu Y."/>
            <person name="Qu J."/>
            <person name="Song X.-Z."/>
            <person name="Zhang L."/>
            <person name="Villasana D."/>
            <person name="Johnson A."/>
            <person name="Liu J."/>
            <person name="Liyanage D."/>
            <person name="Lorensuhewa L."/>
            <person name="Robinson T."/>
            <person name="Song A."/>
            <person name="Song B.-B."/>
            <person name="Dinh H."/>
            <person name="Thornton R."/>
            <person name="Coyle M."/>
            <person name="Francisco L."/>
            <person name="Jackson L."/>
            <person name="Javaid M."/>
            <person name="Korchina V."/>
            <person name="Kovar C."/>
            <person name="Mata R."/>
            <person name="Mathew T."/>
            <person name="Ngo R."/>
            <person name="Nguyen L."/>
            <person name="Nguyen N."/>
            <person name="Okwuonu G."/>
            <person name="Ongeri F."/>
            <person name="Pham C."/>
            <person name="Simmons D."/>
            <person name="Wilczek-Boney K."/>
            <person name="Hale W."/>
            <person name="Jakkamsetti A."/>
            <person name="Pham P."/>
            <person name="Ruth R."/>
            <person name="San Lucas F."/>
            <person name="Warren J."/>
            <person name="Zhang J."/>
            <person name="Zhao Z."/>
            <person name="Zhou C."/>
            <person name="Zhu D."/>
            <person name="Lee S."/>
            <person name="Bess C."/>
            <person name="Blankenburg K."/>
            <person name="Forbes L."/>
            <person name="Fu Q."/>
            <person name="Gubbala S."/>
            <person name="Hirani K."/>
            <person name="Jayaseelan J.C."/>
            <person name="Lara F."/>
            <person name="Munidasa M."/>
            <person name="Palculict T."/>
            <person name="Patil S."/>
            <person name="Pu L.-L."/>
            <person name="Saada N."/>
            <person name="Tang L."/>
            <person name="Weissenberger G."/>
            <person name="Zhu Y."/>
            <person name="Hemphill L."/>
            <person name="Shang Y."/>
            <person name="Youmans B."/>
            <person name="Ayvaz T."/>
            <person name="Ross M."/>
            <person name="Santibanez J."/>
            <person name="Aqrawi P."/>
            <person name="Gross S."/>
            <person name="Joshi V."/>
            <person name="Fowler G."/>
            <person name="Nazareth L."/>
            <person name="Reid J."/>
            <person name="Worley K."/>
            <person name="Petrosino J."/>
            <person name="Highlander S."/>
            <person name="Gibbs R."/>
        </authorList>
    </citation>
    <scope>NUCLEOTIDE SEQUENCE [LARGE SCALE GENOMIC DNA]</scope>
    <source>
        <strain evidence="2 3">DSM 10105</strain>
    </source>
</reference>
<gene>
    <name evidence="2" type="ORF">HMPREF0620_0354</name>
</gene>
<comment type="caution">
    <text evidence="2">The sequence shown here is derived from an EMBL/GenBank/DDBJ whole genome shotgun (WGS) entry which is preliminary data.</text>
</comment>
<dbReference type="HOGENOM" id="CLU_3138706_0_0_11"/>